<evidence type="ECO:0000313" key="3">
    <source>
        <dbReference type="Proteomes" id="UP000075682"/>
    </source>
</evidence>
<protein>
    <submittedName>
        <fullName evidence="2">Uncharacterized protein</fullName>
    </submittedName>
</protein>
<evidence type="ECO:0000313" key="2">
    <source>
        <dbReference type="EMBL" id="KXV40585.1"/>
    </source>
</evidence>
<comment type="caution">
    <text evidence="2">The sequence shown here is derived from an EMBL/GenBank/DDBJ whole genome shotgun (WGS) entry which is preliminary data.</text>
</comment>
<sequence length="74" mass="8261">MFQAETLSRWLVSLLEPEFEDPPEVVSEMMFPWASSTMVVVEPSAFSLVVVVSCVEELLLDDEDALEDDALLAL</sequence>
<name>A0AAW3QYF6_9PROT</name>
<evidence type="ECO:0000313" key="1">
    <source>
        <dbReference type="EMBL" id="GLQ67613.1"/>
    </source>
</evidence>
<reference evidence="4" key="3">
    <citation type="journal article" date="2019" name="Int. J. Syst. Evol. Microbiol.">
        <title>The Global Catalogue of Microorganisms (GCM) 10K type strain sequencing project: providing services to taxonomists for standard genome sequencing and annotation.</title>
        <authorList>
            <consortium name="The Broad Institute Genomics Platform"/>
            <consortium name="The Broad Institute Genome Sequencing Center for Infectious Disease"/>
            <person name="Wu L."/>
            <person name="Ma J."/>
        </authorList>
    </citation>
    <scope>NUCLEOTIDE SEQUENCE [LARGE SCALE GENOMIC DNA]</scope>
    <source>
        <strain evidence="4">NBRC 3250</strain>
    </source>
</reference>
<reference evidence="1" key="1">
    <citation type="journal article" date="2014" name="Int. J. Syst. Evol. Microbiol.">
        <title>Complete genome of a new Firmicutes species belonging to the dominant human colonic microbiota ('Ruminococcus bicirculans') reveals two chromosomes and a selective capacity to utilize plant glucans.</title>
        <authorList>
            <consortium name="NISC Comparative Sequencing Program"/>
            <person name="Wegmann U."/>
            <person name="Louis P."/>
            <person name="Goesmann A."/>
            <person name="Henrissat B."/>
            <person name="Duncan S.H."/>
            <person name="Flint H.J."/>
        </authorList>
    </citation>
    <scope>NUCLEOTIDE SEQUENCE</scope>
    <source>
        <strain evidence="1">NBRC 3250</strain>
    </source>
</reference>
<accession>A0AAW3QYF6</accession>
<organism evidence="2 3">
    <name type="scientific">Gluconobacter albidus</name>
    <dbReference type="NCBI Taxonomy" id="318683"/>
    <lineage>
        <taxon>Bacteria</taxon>
        <taxon>Pseudomonadati</taxon>
        <taxon>Pseudomonadota</taxon>
        <taxon>Alphaproteobacteria</taxon>
        <taxon>Acetobacterales</taxon>
        <taxon>Acetobacteraceae</taxon>
        <taxon>Gluconobacter</taxon>
    </lineage>
</organism>
<dbReference type="Proteomes" id="UP000075682">
    <property type="component" value="Unassembled WGS sequence"/>
</dbReference>
<dbReference type="EMBL" id="BSNW01000004">
    <property type="protein sequence ID" value="GLQ67613.1"/>
    <property type="molecule type" value="Genomic_DNA"/>
</dbReference>
<reference evidence="1" key="4">
    <citation type="submission" date="2023-01" db="EMBL/GenBank/DDBJ databases">
        <title>Draft genome sequence of Gluconobacter albidus strain NBRC 3250.</title>
        <authorList>
            <person name="Sun Q."/>
            <person name="Mori K."/>
        </authorList>
    </citation>
    <scope>NUCLEOTIDE SEQUENCE</scope>
    <source>
        <strain evidence="1">NBRC 3250</strain>
    </source>
</reference>
<dbReference type="EMBL" id="LHZN01000113">
    <property type="protein sequence ID" value="KXV40585.1"/>
    <property type="molecule type" value="Genomic_DNA"/>
</dbReference>
<reference evidence="2 3" key="2">
    <citation type="submission" date="2015-06" db="EMBL/GenBank/DDBJ databases">
        <title>Improved classification and identification of acetic acid bacteria using matrix-assisted laser desorption/ionization time-of-flight mass spectrometry; Gluconobacter nephelii and Gluconobacter uchimurae are later heterotypic synonyms of Gluconobacter japonicus and Gluconobacter oxydans, respectively.</title>
        <authorList>
            <person name="Li L."/>
            <person name="Cleenwerck I."/>
            <person name="De Vuyst L."/>
            <person name="Vandamme P."/>
        </authorList>
    </citation>
    <scope>NUCLEOTIDE SEQUENCE [LARGE SCALE GENOMIC DNA]</scope>
    <source>
        <strain evidence="2 3">LMG 1356</strain>
    </source>
</reference>
<keyword evidence="4" id="KW-1185">Reference proteome</keyword>
<evidence type="ECO:0000313" key="4">
    <source>
        <dbReference type="Proteomes" id="UP001156672"/>
    </source>
</evidence>
<dbReference type="AlphaFoldDB" id="A0AAW3QYF6"/>
<gene>
    <name evidence="2" type="ORF">AD941_04105</name>
    <name evidence="1" type="ORF">GCM10007866_00610</name>
</gene>
<dbReference type="Proteomes" id="UP001156672">
    <property type="component" value="Unassembled WGS sequence"/>
</dbReference>
<proteinExistence type="predicted"/>